<evidence type="ECO:0000256" key="3">
    <source>
        <dbReference type="ARBA" id="ARBA00023125"/>
    </source>
</evidence>
<dbReference type="Gene3D" id="3.90.1530.30">
    <property type="match status" value="1"/>
</dbReference>
<dbReference type="SUPFAM" id="SSF52540">
    <property type="entry name" value="P-loop containing nucleoside triphosphate hydrolases"/>
    <property type="match status" value="1"/>
</dbReference>
<dbReference type="InterPro" id="IPR023192">
    <property type="entry name" value="TGS-like_dom_sf"/>
</dbReference>
<dbReference type="VEuPathDB" id="VectorBase:BGLAX_040700"/>
<evidence type="ECO:0000256" key="1">
    <source>
        <dbReference type="ARBA" id="ARBA00006295"/>
    </source>
</evidence>
<dbReference type="InterPro" id="IPR027417">
    <property type="entry name" value="P-loop_NTPase"/>
</dbReference>
<feature type="domain" description="ParB-like N-terminal" evidence="4">
    <location>
        <begin position="35"/>
        <end position="125"/>
    </location>
</feature>
<dbReference type="InterPro" id="IPR041468">
    <property type="entry name" value="HTH_ParB/Spo0J"/>
</dbReference>
<dbReference type="InterPro" id="IPR050336">
    <property type="entry name" value="Chromosome_partition/occlusion"/>
</dbReference>
<dbReference type="Proteomes" id="UP000076420">
    <property type="component" value="Unassembled WGS sequence"/>
</dbReference>
<dbReference type="GO" id="GO:0007059">
    <property type="term" value="P:chromosome segregation"/>
    <property type="evidence" value="ECO:0007669"/>
    <property type="project" value="UniProtKB-KW"/>
</dbReference>
<dbReference type="SMART" id="SM00470">
    <property type="entry name" value="ParB"/>
    <property type="match status" value="1"/>
</dbReference>
<dbReference type="Gene3D" id="1.10.10.2830">
    <property type="match status" value="1"/>
</dbReference>
<dbReference type="GO" id="GO:0005694">
    <property type="term" value="C:chromosome"/>
    <property type="evidence" value="ECO:0007669"/>
    <property type="project" value="TreeGrafter"/>
</dbReference>
<dbReference type="GO" id="GO:0045881">
    <property type="term" value="P:positive regulation of sporulation resulting in formation of a cellular spore"/>
    <property type="evidence" value="ECO:0007669"/>
    <property type="project" value="TreeGrafter"/>
</dbReference>
<keyword evidence="2" id="KW-0159">Chromosome partition</keyword>
<gene>
    <name evidence="5" type="primary">106064482</name>
</gene>
<proteinExistence type="inferred from homology"/>
<evidence type="ECO:0000313" key="6">
    <source>
        <dbReference type="Proteomes" id="UP000076420"/>
    </source>
</evidence>
<dbReference type="STRING" id="6526.A0A2C9JR49"/>
<name>A0A2C9JR49_BIOGL</name>
<accession>A0A2C9JR49</accession>
<dbReference type="PANTHER" id="PTHR33375:SF1">
    <property type="entry name" value="CHROMOSOME-PARTITIONING PROTEIN PARB-RELATED"/>
    <property type="match status" value="1"/>
</dbReference>
<dbReference type="GO" id="GO:0003677">
    <property type="term" value="F:DNA binding"/>
    <property type="evidence" value="ECO:0007669"/>
    <property type="project" value="UniProtKB-KW"/>
</dbReference>
<dbReference type="InterPro" id="IPR004437">
    <property type="entry name" value="ParB/RepB/Spo0J"/>
</dbReference>
<dbReference type="NCBIfam" id="TIGR00180">
    <property type="entry name" value="parB_part"/>
    <property type="match status" value="1"/>
</dbReference>
<dbReference type="FunFam" id="1.10.10.2830:FF:000001">
    <property type="entry name" value="Chromosome partitioning protein ParB"/>
    <property type="match status" value="1"/>
</dbReference>
<dbReference type="FunFam" id="3.90.1530.30:FF:000001">
    <property type="entry name" value="Chromosome partitioning protein ParB"/>
    <property type="match status" value="1"/>
</dbReference>
<dbReference type="VEuPathDB" id="VectorBase:BGLB006662"/>
<protein>
    <recommendedName>
        <fullName evidence="4">ParB-like N-terminal domain-containing protein</fullName>
    </recommendedName>
</protein>
<dbReference type="InterPro" id="IPR003115">
    <property type="entry name" value="ParB_N"/>
</dbReference>
<evidence type="ECO:0000313" key="5">
    <source>
        <dbReference type="EnsemblMetazoa" id="BGLB006662-PB"/>
    </source>
</evidence>
<keyword evidence="3" id="KW-0238">DNA-binding</keyword>
<dbReference type="InterPro" id="IPR006073">
    <property type="entry name" value="GTP-bd"/>
</dbReference>
<dbReference type="SUPFAM" id="SSF110849">
    <property type="entry name" value="ParB/Sulfiredoxin"/>
    <property type="match status" value="1"/>
</dbReference>
<dbReference type="InterPro" id="IPR036086">
    <property type="entry name" value="ParB/Sulfiredoxin_sf"/>
</dbReference>
<dbReference type="Pfam" id="PF17762">
    <property type="entry name" value="HTH_ParB"/>
    <property type="match status" value="1"/>
</dbReference>
<sequence length="357" mass="40971">MATATKLGKGLDKLFGQNIEETIETIQRVNKHEKLLMSIEKIERNPYQPRKFFDEEKIDELANSIREHGIFTPILLRKTLNDIYYIVAGERRFRAAKKVGLKEVPAIVLDIDDKKMMEISLIENIQRQDLNIIEEAKAYKSMMEKLILTQEELAKTVGKHRVHIANTLRILNLHLEIQNMVEMGDLTMGHVKPIMAISDEELAIKIARNAKEKKQTVREVEQIVQGYKLLESKKNSPKQELNHDYDFLSNIAGLVKGASEGKGLGNKFLSNIREVDAICEVVRCFENKDILHVEGRINPLDDLKIISFELILSDMETVNNAIQKIERKAKNAADKEVISKYEAFVKARKILEEEKLI</sequence>
<organism evidence="5 6">
    <name type="scientific">Biomphalaria glabrata</name>
    <name type="common">Bloodfluke planorb</name>
    <name type="synonym">Freshwater snail</name>
    <dbReference type="NCBI Taxonomy" id="6526"/>
    <lineage>
        <taxon>Eukaryota</taxon>
        <taxon>Metazoa</taxon>
        <taxon>Spiralia</taxon>
        <taxon>Lophotrochozoa</taxon>
        <taxon>Mollusca</taxon>
        <taxon>Gastropoda</taxon>
        <taxon>Heterobranchia</taxon>
        <taxon>Euthyneura</taxon>
        <taxon>Panpulmonata</taxon>
        <taxon>Hygrophila</taxon>
        <taxon>Lymnaeoidea</taxon>
        <taxon>Planorbidae</taxon>
        <taxon>Biomphalaria</taxon>
    </lineage>
</organism>
<comment type="similarity">
    <text evidence="1">Belongs to the ParB family.</text>
</comment>
<dbReference type="GO" id="GO:0005525">
    <property type="term" value="F:GTP binding"/>
    <property type="evidence" value="ECO:0007669"/>
    <property type="project" value="InterPro"/>
</dbReference>
<dbReference type="PRINTS" id="PR00326">
    <property type="entry name" value="GTP1OBG"/>
</dbReference>
<evidence type="ECO:0000259" key="4">
    <source>
        <dbReference type="SMART" id="SM00470"/>
    </source>
</evidence>
<reference evidence="5" key="1">
    <citation type="submission" date="2020-05" db="UniProtKB">
        <authorList>
            <consortium name="EnsemblMetazoa"/>
        </authorList>
    </citation>
    <scope>IDENTIFICATION</scope>
    <source>
        <strain evidence="5">BB02</strain>
    </source>
</reference>
<dbReference type="EnsemblMetazoa" id="BGLB006662-RB">
    <property type="protein sequence ID" value="BGLB006662-PB"/>
    <property type="gene ID" value="BGLB006662"/>
</dbReference>
<dbReference type="AlphaFoldDB" id="A0A2C9JR49"/>
<dbReference type="CDD" id="cd16393">
    <property type="entry name" value="SPO0J_N"/>
    <property type="match status" value="1"/>
</dbReference>
<evidence type="ECO:0000256" key="2">
    <source>
        <dbReference type="ARBA" id="ARBA00022829"/>
    </source>
</evidence>
<dbReference type="Pfam" id="PF02195">
    <property type="entry name" value="ParB_N"/>
    <property type="match status" value="1"/>
</dbReference>
<dbReference type="Gene3D" id="1.10.150.300">
    <property type="entry name" value="TGS-like domain"/>
    <property type="match status" value="1"/>
</dbReference>
<dbReference type="PANTHER" id="PTHR33375">
    <property type="entry name" value="CHROMOSOME-PARTITIONING PROTEIN PARB-RELATED"/>
    <property type="match status" value="1"/>
</dbReference>